<feature type="transmembrane region" description="Helical" evidence="1">
    <location>
        <begin position="37"/>
        <end position="57"/>
    </location>
</feature>
<accession>A0A2M7QJD4</accession>
<comment type="caution">
    <text evidence="2">The sequence shown here is derived from an EMBL/GenBank/DDBJ whole genome shotgun (WGS) entry which is preliminary data.</text>
</comment>
<name>A0A2M7QJD4_9BACT</name>
<gene>
    <name evidence="2" type="ORF">COY87_01005</name>
</gene>
<organism evidence="2 3">
    <name type="scientific">Candidatus Roizmanbacteria bacterium CG_4_10_14_0_8_um_filter_33_9</name>
    <dbReference type="NCBI Taxonomy" id="1974826"/>
    <lineage>
        <taxon>Bacteria</taxon>
        <taxon>Candidatus Roizmaniibacteriota</taxon>
    </lineage>
</organism>
<evidence type="ECO:0000313" key="2">
    <source>
        <dbReference type="EMBL" id="PIY72433.1"/>
    </source>
</evidence>
<dbReference type="AlphaFoldDB" id="A0A2M7QJD4"/>
<reference evidence="3" key="1">
    <citation type="submission" date="2017-09" db="EMBL/GenBank/DDBJ databases">
        <title>Depth-based differentiation of microbial function through sediment-hosted aquifers and enrichment of novel symbionts in the deep terrestrial subsurface.</title>
        <authorList>
            <person name="Probst A.J."/>
            <person name="Ladd B."/>
            <person name="Jarett J.K."/>
            <person name="Geller-Mcgrath D.E."/>
            <person name="Sieber C.M.K."/>
            <person name="Emerson J.B."/>
            <person name="Anantharaman K."/>
            <person name="Thomas B.C."/>
            <person name="Malmstrom R."/>
            <person name="Stieglmeier M."/>
            <person name="Klingl A."/>
            <person name="Woyke T."/>
            <person name="Ryan C.M."/>
            <person name="Banfield J.F."/>
        </authorList>
    </citation>
    <scope>NUCLEOTIDE SEQUENCE [LARGE SCALE GENOMIC DNA]</scope>
</reference>
<evidence type="ECO:0000313" key="3">
    <source>
        <dbReference type="Proteomes" id="UP000229401"/>
    </source>
</evidence>
<dbReference type="Proteomes" id="UP000229401">
    <property type="component" value="Unassembled WGS sequence"/>
</dbReference>
<dbReference type="EMBL" id="PFLI01000035">
    <property type="protein sequence ID" value="PIY72433.1"/>
    <property type="molecule type" value="Genomic_DNA"/>
</dbReference>
<keyword evidence="1" id="KW-1133">Transmembrane helix</keyword>
<keyword evidence="1" id="KW-0472">Membrane</keyword>
<protein>
    <submittedName>
        <fullName evidence="2">Uncharacterized protein</fullName>
    </submittedName>
</protein>
<keyword evidence="1" id="KW-0812">Transmembrane</keyword>
<proteinExistence type="predicted"/>
<evidence type="ECO:0000256" key="1">
    <source>
        <dbReference type="SAM" id="Phobius"/>
    </source>
</evidence>
<sequence>MSESLQRNKPCYDLAYLKYSKNVIFNLYCRSPYQNQIKIALLFILILFLLISFKVVFKHLHKITRQKGNK</sequence>